<dbReference type="AlphaFoldDB" id="A0AA86SDJ1"/>
<dbReference type="EMBL" id="OY731400">
    <property type="protein sequence ID" value="CAJ1943590.1"/>
    <property type="molecule type" value="Genomic_DNA"/>
</dbReference>
<evidence type="ECO:0000313" key="2">
    <source>
        <dbReference type="Proteomes" id="UP001189624"/>
    </source>
</evidence>
<name>A0AA86SDJ1_9FABA</name>
<evidence type="ECO:0000313" key="1">
    <source>
        <dbReference type="EMBL" id="CAJ1943590.1"/>
    </source>
</evidence>
<dbReference type="Gramene" id="rna-AYBTSS11_LOCUS11434">
    <property type="protein sequence ID" value="CAJ1943590.1"/>
    <property type="gene ID" value="gene-AYBTSS11_LOCUS11434"/>
</dbReference>
<reference evidence="1" key="1">
    <citation type="submission" date="2023-10" db="EMBL/GenBank/DDBJ databases">
        <authorList>
            <person name="Domelevo Entfellner J.-B."/>
        </authorList>
    </citation>
    <scope>NUCLEOTIDE SEQUENCE</scope>
</reference>
<dbReference type="Proteomes" id="UP001189624">
    <property type="component" value="Chromosome 3"/>
</dbReference>
<keyword evidence="2" id="KW-1185">Reference proteome</keyword>
<protein>
    <submittedName>
        <fullName evidence="1">Uncharacterized protein</fullName>
    </submittedName>
</protein>
<sequence>MKALVGPEEKRGTTTTYYDGDCASVDGVLKNKCVYHNMVVEEDLHSEVGFLAFASPAAAMTDLFNVSTANMDFTISQDFFSHEFQGVCFCFSSLLCKLKTTSHFLMSLV</sequence>
<organism evidence="1 2">
    <name type="scientific">Sphenostylis stenocarpa</name>
    <dbReference type="NCBI Taxonomy" id="92480"/>
    <lineage>
        <taxon>Eukaryota</taxon>
        <taxon>Viridiplantae</taxon>
        <taxon>Streptophyta</taxon>
        <taxon>Embryophyta</taxon>
        <taxon>Tracheophyta</taxon>
        <taxon>Spermatophyta</taxon>
        <taxon>Magnoliopsida</taxon>
        <taxon>eudicotyledons</taxon>
        <taxon>Gunneridae</taxon>
        <taxon>Pentapetalae</taxon>
        <taxon>rosids</taxon>
        <taxon>fabids</taxon>
        <taxon>Fabales</taxon>
        <taxon>Fabaceae</taxon>
        <taxon>Papilionoideae</taxon>
        <taxon>50 kb inversion clade</taxon>
        <taxon>NPAAA clade</taxon>
        <taxon>indigoferoid/millettioid clade</taxon>
        <taxon>Phaseoleae</taxon>
        <taxon>Sphenostylis</taxon>
    </lineage>
</organism>
<accession>A0AA86SDJ1</accession>
<proteinExistence type="predicted"/>
<gene>
    <name evidence="1" type="ORF">AYBTSS11_LOCUS11434</name>
</gene>